<dbReference type="OrthoDB" id="8638at2157"/>
<dbReference type="EMBL" id="BMOC01000003">
    <property type="protein sequence ID" value="GGI99861.1"/>
    <property type="molecule type" value="Genomic_DNA"/>
</dbReference>
<feature type="region of interest" description="Disordered" evidence="1">
    <location>
        <begin position="20"/>
        <end position="58"/>
    </location>
</feature>
<dbReference type="AlphaFoldDB" id="A0A830EKI5"/>
<feature type="domain" description="Pyrrolo-quinoline quinone repeat" evidence="2">
    <location>
        <begin position="145"/>
        <end position="249"/>
    </location>
</feature>
<sequence>MNRRQLLATVGAGVGLGGTSGCLRLTDEGNETTSAPETATTTERQSTGTTAGEGSAGAVTLTENWVGDPGVDFAWTAGGSIYFNDFNGAGRASHGSGVKWEQETTYDGFESNLGADAFAVDEQYVTFGYRPDPEDSDTLGSHFHTFDEATGEKLWAFGAPADGKHNTAAGATTVDGTVVVAASSYGARREQEPLVVGLDAESGEEQWRTETPTLPAGFVTYVGEYAGAVYVGLGYQGVRVLDPDTGSLARVEESWPVSRSFAASRGQIHGDTLFSVQRSGPEDGSSLNAYPLGTNGREWSETFDGTATAGPVVDNSLVTVGTEAGRVYAFDRSTGESVWNIRIDGSVGAIDTSGLRVWVADEETGVTAYDRADGTRLHRSTKPVNGSDIAVSDDVLILGGNGIRGYSIEAE</sequence>
<dbReference type="PANTHER" id="PTHR34512:SF30">
    <property type="entry name" value="OUTER MEMBRANE PROTEIN ASSEMBLY FACTOR BAMB"/>
    <property type="match status" value="1"/>
</dbReference>
<dbReference type="RefSeq" id="WP_188786023.1">
    <property type="nucleotide sequence ID" value="NZ_BMOC01000003.1"/>
</dbReference>
<evidence type="ECO:0000313" key="4">
    <source>
        <dbReference type="Proteomes" id="UP000653099"/>
    </source>
</evidence>
<feature type="domain" description="Pyrrolo-quinoline quinone repeat" evidence="2">
    <location>
        <begin position="294"/>
        <end position="404"/>
    </location>
</feature>
<evidence type="ECO:0000259" key="2">
    <source>
        <dbReference type="Pfam" id="PF13360"/>
    </source>
</evidence>
<dbReference type="SMART" id="SM00564">
    <property type="entry name" value="PQQ"/>
    <property type="match status" value="5"/>
</dbReference>
<dbReference type="InterPro" id="IPR011047">
    <property type="entry name" value="Quinoprotein_ADH-like_sf"/>
</dbReference>
<keyword evidence="4" id="KW-1185">Reference proteome</keyword>
<organism evidence="3 4">
    <name type="scientific">Halobellus salinus</name>
    <dbReference type="NCBI Taxonomy" id="931585"/>
    <lineage>
        <taxon>Archaea</taxon>
        <taxon>Methanobacteriati</taxon>
        <taxon>Methanobacteriota</taxon>
        <taxon>Stenosarchaea group</taxon>
        <taxon>Halobacteria</taxon>
        <taxon>Halobacteriales</taxon>
        <taxon>Haloferacaceae</taxon>
        <taxon>Halobellus</taxon>
    </lineage>
</organism>
<dbReference type="PROSITE" id="PS51257">
    <property type="entry name" value="PROKAR_LIPOPROTEIN"/>
    <property type="match status" value="1"/>
</dbReference>
<accession>A0A830EKI5</accession>
<reference evidence="3" key="1">
    <citation type="journal article" date="2014" name="Int. J. Syst. Evol. Microbiol.">
        <title>Complete genome sequence of Corynebacterium casei LMG S-19264T (=DSM 44701T), isolated from a smear-ripened cheese.</title>
        <authorList>
            <consortium name="US DOE Joint Genome Institute (JGI-PGF)"/>
            <person name="Walter F."/>
            <person name="Albersmeier A."/>
            <person name="Kalinowski J."/>
            <person name="Ruckert C."/>
        </authorList>
    </citation>
    <scope>NUCLEOTIDE SEQUENCE</scope>
    <source>
        <strain evidence="3">JCM 14359</strain>
    </source>
</reference>
<dbReference type="InterPro" id="IPR002372">
    <property type="entry name" value="PQQ_rpt_dom"/>
</dbReference>
<proteinExistence type="predicted"/>
<dbReference type="Gene3D" id="2.40.128.630">
    <property type="match status" value="1"/>
</dbReference>
<dbReference type="PANTHER" id="PTHR34512">
    <property type="entry name" value="CELL SURFACE PROTEIN"/>
    <property type="match status" value="1"/>
</dbReference>
<dbReference type="SUPFAM" id="SSF50998">
    <property type="entry name" value="Quinoprotein alcohol dehydrogenase-like"/>
    <property type="match status" value="1"/>
</dbReference>
<evidence type="ECO:0000313" key="3">
    <source>
        <dbReference type="EMBL" id="GGI99861.1"/>
    </source>
</evidence>
<dbReference type="Proteomes" id="UP000653099">
    <property type="component" value="Unassembled WGS sequence"/>
</dbReference>
<gene>
    <name evidence="3" type="ORF">GCM10008995_07150</name>
</gene>
<protein>
    <recommendedName>
        <fullName evidence="2">Pyrrolo-quinoline quinone repeat domain-containing protein</fullName>
    </recommendedName>
</protein>
<dbReference type="Pfam" id="PF13360">
    <property type="entry name" value="PQQ_2"/>
    <property type="match status" value="2"/>
</dbReference>
<feature type="compositionally biased region" description="Low complexity" evidence="1">
    <location>
        <begin position="31"/>
        <end position="58"/>
    </location>
</feature>
<name>A0A830EKI5_9EURY</name>
<comment type="caution">
    <text evidence="3">The sequence shown here is derived from an EMBL/GenBank/DDBJ whole genome shotgun (WGS) entry which is preliminary data.</text>
</comment>
<dbReference type="InterPro" id="IPR018391">
    <property type="entry name" value="PQQ_b-propeller_rpt"/>
</dbReference>
<dbReference type="Gene3D" id="2.130.10.10">
    <property type="entry name" value="YVTN repeat-like/Quinoprotein amine dehydrogenase"/>
    <property type="match status" value="1"/>
</dbReference>
<dbReference type="InterPro" id="IPR015943">
    <property type="entry name" value="WD40/YVTN_repeat-like_dom_sf"/>
</dbReference>
<reference evidence="3" key="2">
    <citation type="submission" date="2020-09" db="EMBL/GenBank/DDBJ databases">
        <authorList>
            <person name="Sun Q."/>
            <person name="Ohkuma M."/>
        </authorList>
    </citation>
    <scope>NUCLEOTIDE SEQUENCE</scope>
    <source>
        <strain evidence="3">JCM 14359</strain>
    </source>
</reference>
<evidence type="ECO:0000256" key="1">
    <source>
        <dbReference type="SAM" id="MobiDB-lite"/>
    </source>
</evidence>